<protein>
    <recommendedName>
        <fullName evidence="1">BIG2 domain-containing protein</fullName>
    </recommendedName>
</protein>
<evidence type="ECO:0000313" key="3">
    <source>
        <dbReference type="Proteomes" id="UP000192610"/>
    </source>
</evidence>
<dbReference type="Proteomes" id="UP000192610">
    <property type="component" value="Unassembled WGS sequence"/>
</dbReference>
<comment type="caution">
    <text evidence="2">The sequence shown here is derived from an EMBL/GenBank/DDBJ whole genome shotgun (WGS) entry which is preliminary data.</text>
</comment>
<gene>
    <name evidence="2" type="ORF">A4H97_08865</name>
</gene>
<feature type="domain" description="BIG2" evidence="1">
    <location>
        <begin position="115"/>
        <end position="185"/>
    </location>
</feature>
<dbReference type="Pfam" id="PF20041">
    <property type="entry name" value="DUF6443"/>
    <property type="match status" value="1"/>
</dbReference>
<dbReference type="InterPro" id="IPR008964">
    <property type="entry name" value="Invasin/intimin_cell_adhesion"/>
</dbReference>
<dbReference type="Pfam" id="PF02368">
    <property type="entry name" value="Big_2"/>
    <property type="match status" value="1"/>
</dbReference>
<dbReference type="PANTHER" id="PTHR32305">
    <property type="match status" value="1"/>
</dbReference>
<dbReference type="STRING" id="354355.SAMN05660816_03773"/>
<dbReference type="SUPFAM" id="SSF49373">
    <property type="entry name" value="Invasin/intimin cell-adhesion fragments"/>
    <property type="match status" value="1"/>
</dbReference>
<keyword evidence="3" id="KW-1185">Reference proteome</keyword>
<dbReference type="InterPro" id="IPR022385">
    <property type="entry name" value="Rhs_assc_core"/>
</dbReference>
<dbReference type="SMART" id="SM00635">
    <property type="entry name" value="BID_2"/>
    <property type="match status" value="1"/>
</dbReference>
<evidence type="ECO:0000259" key="1">
    <source>
        <dbReference type="SMART" id="SM00635"/>
    </source>
</evidence>
<dbReference type="Gene3D" id="2.60.40.1080">
    <property type="match status" value="1"/>
</dbReference>
<dbReference type="InterPro" id="IPR003343">
    <property type="entry name" value="Big_2"/>
</dbReference>
<dbReference type="OrthoDB" id="2972467at2"/>
<dbReference type="EMBL" id="LVXG01000034">
    <property type="protein sequence ID" value="OQP44477.1"/>
    <property type="molecule type" value="Genomic_DNA"/>
</dbReference>
<dbReference type="PANTHER" id="PTHR32305:SF15">
    <property type="entry name" value="PROTEIN RHSA-RELATED"/>
    <property type="match status" value="1"/>
</dbReference>
<dbReference type="NCBIfam" id="TIGR03696">
    <property type="entry name" value="Rhs_assc_core"/>
    <property type="match status" value="1"/>
</dbReference>
<dbReference type="InterPro" id="IPR045619">
    <property type="entry name" value="DUF6443"/>
</dbReference>
<evidence type="ECO:0000313" key="2">
    <source>
        <dbReference type="EMBL" id="OQP44477.1"/>
    </source>
</evidence>
<dbReference type="InterPro" id="IPR050708">
    <property type="entry name" value="T6SS_VgrG/RHS"/>
</dbReference>
<name>A0A1V9EEA8_9BACT</name>
<organism evidence="2 3">
    <name type="scientific">Niastella yeongjuensis</name>
    <dbReference type="NCBI Taxonomy" id="354355"/>
    <lineage>
        <taxon>Bacteria</taxon>
        <taxon>Pseudomonadati</taxon>
        <taxon>Bacteroidota</taxon>
        <taxon>Chitinophagia</taxon>
        <taxon>Chitinophagales</taxon>
        <taxon>Chitinophagaceae</taxon>
        <taxon>Niastella</taxon>
    </lineage>
</organism>
<dbReference type="Gene3D" id="2.180.10.10">
    <property type="entry name" value="RHS repeat-associated core"/>
    <property type="match status" value="1"/>
</dbReference>
<sequence length="2580" mass="285241">MPSFYKFLSIRGHAAVCALLVIMLLLNVKVYTQTFIVSPASQSILPGSAAAPLTILNPGIPKLFQWQGSSDNVNWSDARFQSSSLPFDPGVLYETRYFRAKLGTLLSNSAVVYVCQPLGDITASNTTCVKGFSVQLTNNTPGGVWSSSNNTTATVDPGGIVKGEAPGTVNITYTVTDGCGSRSAQIGITVISQEEWLSKYGSGIDDIPNTSIIPMVTGGAPIETKYNATGDQSLAHTIKNVLALQVLEETDKYIPGDFTASVLLQVEYGHDPANLCNKNDVRLTVNYTKGTGAKYDAINYFMFENAEYTRVTVLDAPATITVNGVSFNTADVVKLTNTQLATRYYQLADNKKYDLKHVVPATNADAVHVTWELPANTTINNNGVQLEWAWLGDLMDDDYRNSNNQFDPELLFKAGATRLDLPECVTCRSYDIPLLYDGKGSLYVRLRAVNQMPSGSRSDGPWSNIEIVPFDGHEANLNWQVTTSYAEKGKRKSVIQYFDGILRSRQTVTKDNTTGQTVVAETMYDMEGRPAVQVLPTPGIDNIIAYTKNLNKFNGQADNTNPADFFDFNSASTSYYGTTPMDPSKPGAARYYSDQNPDHLTGVDQNIPAANGYPYSVTRYQPDGTGRLMRQSAPGDAHKMGGGHETLYFYGTPEQDELDALFGTEVGDKTHYFKNMVQDANGQMSVSYLDMQGRTIATALAGESTQQALPSNVNSPYEDNTRNLLTKETNVVKGTSIESVNSMLVPYSTDYKFVYKLNKQTITLPSCNNGTVTYDCKFDWQIAVVDETGERPSYGKSYTAVTDIDWNDTYTLGVGSWNVRKTLTINQAWLQELITQYGADGVGVCSTLVQLVSTIKDADISSSGCENAETLTSSKCMTTIGDFNTYENNYATSINVAVGSLTPEQVNDIRIQYDAAVAFCSSLDPEVSNTLANIRQQMLADMVPFTGQYGDPDRSGNNTYNKHNILSTGGGSSAQPYYRYPQNESPASNNYFNEYGNVDASVPANVLQGMTQEEFGQEFKSSWGNALLKYHPEYSKLIFAENNLRDEYKFIDNLQANTTPHDPIPDDPFFNNGGNANAVANYMYGGTNGYRMWQMAYGNALGCNTIMDNGSRNACYGSMPVGFTNTGSAIWNGSANITLTADMQSQAWTVYKGLYTQVRNEMVNDFINAGGRGDENTSLLTDGYRLNFPKNLAEAAQGNGNAASPGSNEWTGVIPDAQGNFPNIDFAGTAASYGHPCDSYIDAWKAALLNCPQLDARSDKADILNTIISRMQEVCRNGTDAANPMGAASVAPAYSGNTYTSFEQVILGVFHDKGIDVSELCHPYGIEFPKPYGMNPVVAKPTAGSVEPCTCTQWNKVLQEMTLAGLPTFTLNDINQYVSATYHEIITPELYAGLKKCGQSYQICPPNTDPGGCESCRTAASNPGQGCQTITSIPLVSPQPLPAFLVCGFDKNIAKCFNCTAFVDLQTSFNTLFGQTPVFTGTVPDNMIVWNDLFAKYVNYKTGLQFNWMYYADKFNVNGCPIGGLGGVATQSDLSICRDDKPLNDATAGNPPAPCDGVTSGAKLKASIQYEYLQRQVMDDFTAAYQAKCLAAVETFTVNYQPKEYHYTLYYYDRAGNLVKTVPPKGVQPNYTKSFLDAVVAEREKMKNGLPYTITTPDHTLETRYHYNSLDKVAEQKTPDAGINKFWYDLVGRAVVSQNAKQAVTPGNVYGYTKYDEQGRVVLTSQLTGSTPMSDATSKDKGTLDTWYNSAYNTQNHVVATIYDKEIGLIDGYHFDQFNLRNRVSYTQLWNNITDDFAASSTYYTYDVHGNVDAMVQDFGNPTTPNFMNQNGNRIKKIAYDYDLISGNVNKISYQPGEYDAYYFRYEYDGENRITDVYSGRDEVMLNYFHEKEAHYDYYKHGALASTTLGQLMVQKQDYAYTINGWLKGVNPAFGGTLANGTNTGEAFPVAQDAYGFSLHYFNNDYNPIGYAQPTTSVLGQLGSSAVSLYNGNIAAMAVNIPKLGASKVYNYHHDQLNRLVAMDTYNGLDIAAGTFTPGSPLDDYKERVSYDPNGNILSYLRNGDATRLAMDELYYHYTPETNKLHKVEDRALDASPTDYSKYNDIKQNQIDDNYKYDEIGNLTRDESEGLDITWTVTGKIASINRNGVMTKYVYDALDNRILKETPSGATAYVRDGSGNVLSVYSKTTSGALTQSELHLYGSSRLGMVTTHTVQDATVVLSCGIANGIQRTFTRGEKIFELNNHLGNVLATVTDKRISVSQTGASTLIDHYEADLVSAQDYYPFGMLQPGRNWNAGGYRYGFNGKENDNEVKGEGNQQDYGMRVYDTRLGRFLSVDPVFQKREWLSPYNFVQNSPVLRVDPNGALDGEYELEHDKDGNEIKRKVSDLGDEDGVDFIHHLDGKEKGRTEIVNTKNGYRNWISDSRYIRGYTLRDKNIANWQTIFDNWFYGAGPVNSLMYGKDNVMIKEIMKSNLFDGARLQYILEKGKDEVKKYIPIKFGLTGLILSGTNMTMQMLGSGGASFYELGDGRRLVMITDQKTKESFFYHLPWIKNTTREYAMPSEMATTNQTYIWVEKNFGE</sequence>
<accession>A0A1V9EEA8</accession>
<dbReference type="RefSeq" id="WP_081202528.1">
    <property type="nucleotide sequence ID" value="NZ_FOCZ01000006.1"/>
</dbReference>
<reference evidence="3" key="1">
    <citation type="submission" date="2016-04" db="EMBL/GenBank/DDBJ databases">
        <authorList>
            <person name="Chen L."/>
            <person name="Zhuang W."/>
            <person name="Wang G."/>
        </authorList>
    </citation>
    <scope>NUCLEOTIDE SEQUENCE [LARGE SCALE GENOMIC DNA]</scope>
    <source>
        <strain evidence="3">17621</strain>
    </source>
</reference>
<proteinExistence type="predicted"/>